<accession>A0A1J8QKN7</accession>
<organism evidence="1 2">
    <name type="scientific">Rhizopogon vesiculosus</name>
    <dbReference type="NCBI Taxonomy" id="180088"/>
    <lineage>
        <taxon>Eukaryota</taxon>
        <taxon>Fungi</taxon>
        <taxon>Dikarya</taxon>
        <taxon>Basidiomycota</taxon>
        <taxon>Agaricomycotina</taxon>
        <taxon>Agaricomycetes</taxon>
        <taxon>Agaricomycetidae</taxon>
        <taxon>Boletales</taxon>
        <taxon>Suillineae</taxon>
        <taxon>Rhizopogonaceae</taxon>
        <taxon>Rhizopogon</taxon>
    </lineage>
</organism>
<dbReference type="AlphaFoldDB" id="A0A1J8QKN7"/>
<dbReference type="OrthoDB" id="391988at2759"/>
<proteinExistence type="predicted"/>
<evidence type="ECO:0000313" key="2">
    <source>
        <dbReference type="Proteomes" id="UP000183567"/>
    </source>
</evidence>
<gene>
    <name evidence="1" type="ORF">AZE42_07012</name>
</gene>
<reference evidence="1 2" key="1">
    <citation type="submission" date="2016-03" db="EMBL/GenBank/DDBJ databases">
        <title>Comparative genomics of the ectomycorrhizal sister species Rhizopogon vinicolor and Rhizopogon vesiculosus (Basidiomycota: Boletales) reveals a divergence of the mating type B locus.</title>
        <authorList>
            <person name="Mujic A.B."/>
            <person name="Kuo A."/>
            <person name="Tritt A."/>
            <person name="Lipzen A."/>
            <person name="Chen C."/>
            <person name="Johnson J."/>
            <person name="Sharma A."/>
            <person name="Barry K."/>
            <person name="Grigoriev I.V."/>
            <person name="Spatafora J.W."/>
        </authorList>
    </citation>
    <scope>NUCLEOTIDE SEQUENCE [LARGE SCALE GENOMIC DNA]</scope>
    <source>
        <strain evidence="1 2">AM-OR11-056</strain>
    </source>
</reference>
<comment type="caution">
    <text evidence="1">The sequence shown here is derived from an EMBL/GenBank/DDBJ whole genome shotgun (WGS) entry which is preliminary data.</text>
</comment>
<dbReference type="EMBL" id="LVVM01003944">
    <property type="protein sequence ID" value="OJA14000.1"/>
    <property type="molecule type" value="Genomic_DNA"/>
</dbReference>
<name>A0A1J8QKN7_9AGAM</name>
<sequence length="333" mass="37443">LCLEIPHASGRLLETGTEQFLALKREGKLGDIPIVIVFTKYDVLVEQVDYDMGPSLNGLSEDDIKERIKKGSDIPHVAISGLAREARLDFVDRTVWACLHALHADIVAVWNFHDPYNVMVVFVVFTFILKRLIAQYLSNTEFRTLMVNMVDKIDAGPTFNPYTAMKFGLATVASIATIVSTLVGPVAPIVVPTAARVLPAKWVHGVYQLSNLMLQRFISYTVDLTIVLQTLCLLLDNEEVLSRRVIKLALMSYHDSPIRGKVHSQVQENVRQLQILDHVDRVIVDRIKALMKSHSIDAEEISDLRAKIPPVRSVPDEPWIVFKLPRGESGKFR</sequence>
<evidence type="ECO:0000313" key="1">
    <source>
        <dbReference type="EMBL" id="OJA14000.1"/>
    </source>
</evidence>
<feature type="non-terminal residue" evidence="1">
    <location>
        <position position="1"/>
    </location>
</feature>
<keyword evidence="2" id="KW-1185">Reference proteome</keyword>
<dbReference type="Proteomes" id="UP000183567">
    <property type="component" value="Unassembled WGS sequence"/>
</dbReference>
<protein>
    <submittedName>
        <fullName evidence="1">Uncharacterized protein</fullName>
    </submittedName>
</protein>